<dbReference type="Pfam" id="PF13499">
    <property type="entry name" value="EF-hand_7"/>
    <property type="match status" value="1"/>
</dbReference>
<keyword evidence="7" id="KW-1185">Reference proteome</keyword>
<dbReference type="PROSITE" id="PS00018">
    <property type="entry name" value="EF_HAND_1"/>
    <property type="match status" value="2"/>
</dbReference>
<protein>
    <recommendedName>
        <fullName evidence="5">EF-hand domain-containing protein</fullName>
    </recommendedName>
</protein>
<dbReference type="InterPro" id="IPR002048">
    <property type="entry name" value="EF_hand_dom"/>
</dbReference>
<dbReference type="RefSeq" id="XP_022660363.1">
    <property type="nucleotide sequence ID" value="XM_022804628.1"/>
</dbReference>
<dbReference type="InterPro" id="IPR011992">
    <property type="entry name" value="EF-hand-dom_pair"/>
</dbReference>
<keyword evidence="3" id="KW-0106">Calcium</keyword>
<evidence type="ECO:0000256" key="3">
    <source>
        <dbReference type="ARBA" id="ARBA00022837"/>
    </source>
</evidence>
<dbReference type="PANTHER" id="PTHR23104:SF17">
    <property type="entry name" value="EF-HAND DOMAIN-CONTAINING PROTEIN"/>
    <property type="match status" value="1"/>
</dbReference>
<evidence type="ECO:0000256" key="2">
    <source>
        <dbReference type="ARBA" id="ARBA00022737"/>
    </source>
</evidence>
<dbReference type="SUPFAM" id="SSF47473">
    <property type="entry name" value="EF-hand"/>
    <property type="match status" value="1"/>
</dbReference>
<dbReference type="OrthoDB" id="289247at2759"/>
<sequence length="203" mass="22824">MSSRQCITAVLMSLWTLCQAHLNQPQQAFGMQSGQMVQQVNHPAGAYGAAPHMGHPQLGGHVSQGGNMLRDKTQIQDREHIQEHLQEILGDKQDLSKMTEEELQFHYFKLHDNDDNNRLDGLELVKSLIHWHVEEHKHLQATQGNPATGQAGPGGVNGHATTKIFNDIELQQMIDPILDMDDTNRDGYIDYPEFVAAQKQRGF</sequence>
<feature type="signal peptide" evidence="4">
    <location>
        <begin position="1"/>
        <end position="20"/>
    </location>
</feature>
<dbReference type="EnsemblMetazoa" id="XM_022804628">
    <property type="protein sequence ID" value="XP_022660363"/>
    <property type="gene ID" value="LOC111250029"/>
</dbReference>
<dbReference type="Gene3D" id="1.10.238.10">
    <property type="entry name" value="EF-hand"/>
    <property type="match status" value="1"/>
</dbReference>
<dbReference type="GO" id="GO:0005509">
    <property type="term" value="F:calcium ion binding"/>
    <property type="evidence" value="ECO:0007669"/>
    <property type="project" value="InterPro"/>
</dbReference>
<evidence type="ECO:0000313" key="7">
    <source>
        <dbReference type="Proteomes" id="UP000594260"/>
    </source>
</evidence>
<keyword evidence="2" id="KW-0677">Repeat</keyword>
<dbReference type="EnsemblMetazoa" id="XM_022804629">
    <property type="protein sequence ID" value="XP_022660364"/>
    <property type="gene ID" value="LOC111250029"/>
</dbReference>
<dbReference type="Proteomes" id="UP000594260">
    <property type="component" value="Unplaced"/>
</dbReference>
<dbReference type="OMA" id="NQDMSKM"/>
<dbReference type="KEGG" id="vde:111250029"/>
<dbReference type="PANTHER" id="PTHR23104">
    <property type="entry name" value="MULTIPLE COAGULATION FACTOR DEFICIENCY PROTEIN 2 NEURAL STEM CELL DERIVED NEURONAL SURVIVAL PROTEIN"/>
    <property type="match status" value="1"/>
</dbReference>
<evidence type="ECO:0000259" key="5">
    <source>
        <dbReference type="Pfam" id="PF13499"/>
    </source>
</evidence>
<dbReference type="AlphaFoldDB" id="A0A7M7K2C0"/>
<dbReference type="InParanoid" id="A0A7M7K2C0"/>
<evidence type="ECO:0000256" key="4">
    <source>
        <dbReference type="SAM" id="SignalP"/>
    </source>
</evidence>
<reference evidence="6" key="1">
    <citation type="submission" date="2021-01" db="UniProtKB">
        <authorList>
            <consortium name="EnsemblMetazoa"/>
        </authorList>
    </citation>
    <scope>IDENTIFICATION</scope>
</reference>
<proteinExistence type="predicted"/>
<dbReference type="GeneID" id="111250029"/>
<dbReference type="RefSeq" id="XP_022660364.1">
    <property type="nucleotide sequence ID" value="XM_022804629.1"/>
</dbReference>
<name>A0A7M7K2C0_VARDE</name>
<feature type="chain" id="PRO_5033916321" description="EF-hand domain-containing protein" evidence="4">
    <location>
        <begin position="21"/>
        <end position="203"/>
    </location>
</feature>
<evidence type="ECO:0000256" key="1">
    <source>
        <dbReference type="ARBA" id="ARBA00022729"/>
    </source>
</evidence>
<organism evidence="6 7">
    <name type="scientific">Varroa destructor</name>
    <name type="common">Honeybee mite</name>
    <dbReference type="NCBI Taxonomy" id="109461"/>
    <lineage>
        <taxon>Eukaryota</taxon>
        <taxon>Metazoa</taxon>
        <taxon>Ecdysozoa</taxon>
        <taxon>Arthropoda</taxon>
        <taxon>Chelicerata</taxon>
        <taxon>Arachnida</taxon>
        <taxon>Acari</taxon>
        <taxon>Parasitiformes</taxon>
        <taxon>Mesostigmata</taxon>
        <taxon>Gamasina</taxon>
        <taxon>Dermanyssoidea</taxon>
        <taxon>Varroidae</taxon>
        <taxon>Varroa</taxon>
    </lineage>
</organism>
<dbReference type="InterPro" id="IPR052110">
    <property type="entry name" value="MCFD2-like"/>
</dbReference>
<dbReference type="FunCoup" id="A0A7M7K2C0">
    <property type="interactions" value="21"/>
</dbReference>
<dbReference type="InterPro" id="IPR018247">
    <property type="entry name" value="EF_Hand_1_Ca_BS"/>
</dbReference>
<feature type="domain" description="EF-hand" evidence="5">
    <location>
        <begin position="100"/>
        <end position="197"/>
    </location>
</feature>
<evidence type="ECO:0000313" key="6">
    <source>
        <dbReference type="EnsemblMetazoa" id="XP_022660364"/>
    </source>
</evidence>
<accession>A0A7M7K2C0</accession>
<keyword evidence="1 4" id="KW-0732">Signal</keyword>